<evidence type="ECO:0000256" key="3">
    <source>
        <dbReference type="ARBA" id="ARBA00022679"/>
    </source>
</evidence>
<protein>
    <submittedName>
        <fullName evidence="12">Uncharacterized protein</fullName>
    </submittedName>
</protein>
<comment type="subcellular location">
    <subcellularLocation>
        <location evidence="1">Endoplasmic reticulum membrane</location>
        <topology evidence="1">Single-pass type II membrane protein</topology>
    </subcellularLocation>
</comment>
<dbReference type="InterPro" id="IPR029044">
    <property type="entry name" value="Nucleotide-diphossugar_trans"/>
</dbReference>
<keyword evidence="5" id="KW-0256">Endoplasmic reticulum</keyword>
<dbReference type="GO" id="GO:0015012">
    <property type="term" value="P:heparan sulfate proteoglycan biosynthetic process"/>
    <property type="evidence" value="ECO:0007669"/>
    <property type="project" value="UniProtKB-ARBA"/>
</dbReference>
<evidence type="ECO:0000256" key="2">
    <source>
        <dbReference type="ARBA" id="ARBA00010271"/>
    </source>
</evidence>
<evidence type="ECO:0000256" key="4">
    <source>
        <dbReference type="ARBA" id="ARBA00022692"/>
    </source>
</evidence>
<proteinExistence type="inferred from homology"/>
<evidence type="ECO:0000256" key="7">
    <source>
        <dbReference type="ARBA" id="ARBA00023136"/>
    </source>
</evidence>
<dbReference type="InterPro" id="IPR040911">
    <property type="entry name" value="Exostosin_GT47"/>
</dbReference>
<dbReference type="AlphaFoldDB" id="A0A914C525"/>
<evidence type="ECO:0000256" key="1">
    <source>
        <dbReference type="ARBA" id="ARBA00004648"/>
    </source>
</evidence>
<dbReference type="Pfam" id="PF09258">
    <property type="entry name" value="Glyco_transf_64"/>
    <property type="match status" value="1"/>
</dbReference>
<dbReference type="InterPro" id="IPR004263">
    <property type="entry name" value="Exostosin"/>
</dbReference>
<dbReference type="Proteomes" id="UP000887540">
    <property type="component" value="Unplaced"/>
</dbReference>
<dbReference type="PANTHER" id="PTHR11062:SF129">
    <property type="entry name" value="EXOSTOSIN-1"/>
    <property type="match status" value="1"/>
</dbReference>
<reference evidence="12" key="1">
    <citation type="submission" date="2022-11" db="UniProtKB">
        <authorList>
            <consortium name="WormBaseParasite"/>
        </authorList>
    </citation>
    <scope>IDENTIFICATION</scope>
</reference>
<evidence type="ECO:0000256" key="5">
    <source>
        <dbReference type="ARBA" id="ARBA00022824"/>
    </source>
</evidence>
<dbReference type="PANTHER" id="PTHR11062">
    <property type="entry name" value="EXOSTOSIN HEPARAN SULFATE GLYCOSYLTRANSFERASE -RELATED"/>
    <property type="match status" value="1"/>
</dbReference>
<keyword evidence="8" id="KW-1015">Disulfide bond</keyword>
<keyword evidence="11" id="KW-1185">Reference proteome</keyword>
<dbReference type="GO" id="GO:0015020">
    <property type="term" value="F:glucuronosyltransferase activity"/>
    <property type="evidence" value="ECO:0007669"/>
    <property type="project" value="TreeGrafter"/>
</dbReference>
<evidence type="ECO:0000259" key="10">
    <source>
        <dbReference type="Pfam" id="PF09258"/>
    </source>
</evidence>
<dbReference type="GO" id="GO:0005789">
    <property type="term" value="C:endoplasmic reticulum membrane"/>
    <property type="evidence" value="ECO:0007669"/>
    <property type="project" value="UniProtKB-SubCell"/>
</dbReference>
<keyword evidence="7" id="KW-0472">Membrane</keyword>
<evidence type="ECO:0000313" key="12">
    <source>
        <dbReference type="WBParaSite" id="ACRNAN_Path_31.g114.t1"/>
    </source>
</evidence>
<evidence type="ECO:0000259" key="9">
    <source>
        <dbReference type="Pfam" id="PF03016"/>
    </source>
</evidence>
<keyword evidence="6" id="KW-1133">Transmembrane helix</keyword>
<evidence type="ECO:0000256" key="6">
    <source>
        <dbReference type="ARBA" id="ARBA00022989"/>
    </source>
</evidence>
<dbReference type="GO" id="GO:0005794">
    <property type="term" value="C:Golgi apparatus"/>
    <property type="evidence" value="ECO:0007669"/>
    <property type="project" value="TreeGrafter"/>
</dbReference>
<evidence type="ECO:0000313" key="11">
    <source>
        <dbReference type="Proteomes" id="UP000887540"/>
    </source>
</evidence>
<feature type="domain" description="Exostosin GT47" evidence="9">
    <location>
        <begin position="8"/>
        <end position="286"/>
    </location>
</feature>
<dbReference type="InterPro" id="IPR015338">
    <property type="entry name" value="GT64_dom"/>
</dbReference>
<dbReference type="GO" id="GO:0008375">
    <property type="term" value="F:acetylglucosaminyltransferase activity"/>
    <property type="evidence" value="ECO:0007669"/>
    <property type="project" value="TreeGrafter"/>
</dbReference>
<keyword evidence="4" id="KW-0812">Transmembrane</keyword>
<feature type="domain" description="Glycosyl transferase 64" evidence="10">
    <location>
        <begin position="356"/>
        <end position="545"/>
    </location>
</feature>
<dbReference type="Pfam" id="PF03016">
    <property type="entry name" value="Exostosin_GT47"/>
    <property type="match status" value="1"/>
</dbReference>
<comment type="similarity">
    <text evidence="2">Belongs to the glycosyltransferase 47 family.</text>
</comment>
<sequence length="587" mass="68745">MSKCRDKQNLRVYVYPDGKDVIHSKVYENILKVLRESRYYTQNPEEACLFVLSIDTIDRDRISESYIKDVNAQIKALPPELWNEGRNHIIFNLYHGTYPDYSDHDLGFDVGYAMIARASASTQNHRGCFDLSFPLFHKEHPVRSVPQTPIVEDLDEDAHLVSFKGKRYVYGIGSETRDSLHHLHNGNSCVIATTCKHNSDWKKFEDGRCAMDNEEYDKWDYNYLLENSTFCLTPRGRRLGSFRFLESLRAGCIPVVLSDEWELPFSEVIDWSKAALVVEERNVLFVTDMLWDIPKEKILQMKLQTKLLYHKYFSSVEKIISTTLKIIFERLEGEYREHKDWNKLIEFEENLLEPKFTIVIQGILRYSSRLNRIVTMVSEISGIQKIILLWPIPRGQPPEIEAFRTNIPIEIIQVEQVDQSEFFKLNYHNFDGDFVVFLDERVNITAKEIQATLNFALENPAQMSSFHALHYNQEEKGYQINAPQGVDFSIGLLHFAIVPRHFLIEYPNYLTNILISYANALPQCHILFFNFMLADLTLNPPFLVGQRAIEPWMLNRNYTICFNKIIHTYWFDQIPVLNSIVRQNLHF</sequence>
<dbReference type="WBParaSite" id="ACRNAN_Path_31.g114.t1">
    <property type="protein sequence ID" value="ACRNAN_Path_31.g114.t1"/>
    <property type="gene ID" value="ACRNAN_Path_31.g114"/>
</dbReference>
<accession>A0A914C525</accession>
<evidence type="ECO:0000256" key="8">
    <source>
        <dbReference type="ARBA" id="ARBA00023157"/>
    </source>
</evidence>
<name>A0A914C525_9BILA</name>
<keyword evidence="3" id="KW-0808">Transferase</keyword>
<dbReference type="Gene3D" id="3.90.550.10">
    <property type="entry name" value="Spore Coat Polysaccharide Biosynthesis Protein SpsA, Chain A"/>
    <property type="match status" value="1"/>
</dbReference>
<organism evidence="11 12">
    <name type="scientific">Acrobeloides nanus</name>
    <dbReference type="NCBI Taxonomy" id="290746"/>
    <lineage>
        <taxon>Eukaryota</taxon>
        <taxon>Metazoa</taxon>
        <taxon>Ecdysozoa</taxon>
        <taxon>Nematoda</taxon>
        <taxon>Chromadorea</taxon>
        <taxon>Rhabditida</taxon>
        <taxon>Tylenchina</taxon>
        <taxon>Cephalobomorpha</taxon>
        <taxon>Cephaloboidea</taxon>
        <taxon>Cephalobidae</taxon>
        <taxon>Acrobeloides</taxon>
    </lineage>
</organism>